<keyword evidence="6" id="KW-1185">Reference proteome</keyword>
<gene>
    <name evidence="5" type="ORF">M422DRAFT_68085</name>
</gene>
<feature type="region of interest" description="Disordered" evidence="3">
    <location>
        <begin position="783"/>
        <end position="813"/>
    </location>
</feature>
<evidence type="ECO:0000313" key="6">
    <source>
        <dbReference type="Proteomes" id="UP000054279"/>
    </source>
</evidence>
<dbReference type="Pfam" id="PF24883">
    <property type="entry name" value="NPHP3_N"/>
    <property type="match status" value="2"/>
</dbReference>
<protein>
    <recommendedName>
        <fullName evidence="4">NACHT domain-containing protein</fullName>
    </recommendedName>
</protein>
<dbReference type="PANTHER" id="PTHR10039:SF16">
    <property type="entry name" value="GPI INOSITOL-DEACYLASE"/>
    <property type="match status" value="1"/>
</dbReference>
<sequence>MVAEVHPYSKLAIRVFFAGFKLWRQRRQVNLKIEEFLVTLSDVAEFFTKLDQNKLDDSQKKIVAQLLVQVNECGFFIYENLREEKSYFRTVTGLILNSVDDAITEYEKTLKQLQNSFQQSTQVNIQMKILDMSQSLQDIRTDVNFNDMSYAKGVRFQSSKQCPPNTGENILDYLTKWILDGEEFRLCILAESGDISKSAVAHSIAKRFEDINGLGSSFCFDKESYSNIHIGQVFPTIAVDLARHDSNIRKRLGDIVQDPSIRSMIDLQDQFDYFISRTVVHASRKAPVVIVLDGLDECGDEASRARFFQILCSNESLRTLPQNFKILLTLSSDSCVALNLRQSTHIKVMDQIAADSTQPTSDAWASIPNPRPSISGNLDSSVNDHPAAQQPQEASDTDKKFSSRLLFTSLKTISEILPSSSPYAAMLTQIVQYEQLLRQSESLILGLAEDTRDALELLSHAKDLELNPGQERICLRIAQIVKASGNLIDLLNKKNSVYKILKSSELTQRIPEYQKQLQELQTAFHIQTSIGIQLAVQKFSQDAAKRYEDYTLNLIPSVPGKRFYGGKGYEHRNMPQDVIDQFMEWILDPEEARIFLLIGPPGVGKSAAAHSVAQRLNHLGQLGSSFFFDSRAQTPVEISKVFPTIAKDLASFDSDIRKALAGIIRDHSIRDTTTLQDQFDHLITTTAPHLSRIGPIFIILDGLDEYNNEATREAFFDVLCSESGLRKLPSNFKIIITTTPDSHIAIMGRDRQDTSVAQLSATGLRVESTTTFKLVNTNLNTNSVPGQQLAESENRISEERVQKQLDQGDTNDPNDLVQKILGSMPESSPRVVAFDKIFQGLVNNHLLLDFQTRDLINDMTNALEFVNEISAGTVNDRGRRISEKIKTLIIECSHFLSGYMAMSAVRKRIAGDRPKKTMMQYQQQLDMLQSALHREIAVHTSHTVQQLSRDLADQRYYEAFLYEEEMRKKEIKYDVSKEDVASPYIAKTRKTL</sequence>
<reference evidence="5 6" key="1">
    <citation type="submission" date="2014-06" db="EMBL/GenBank/DDBJ databases">
        <title>Evolutionary Origins and Diversification of the Mycorrhizal Mutualists.</title>
        <authorList>
            <consortium name="DOE Joint Genome Institute"/>
            <consortium name="Mycorrhizal Genomics Consortium"/>
            <person name="Kohler A."/>
            <person name="Kuo A."/>
            <person name="Nagy L.G."/>
            <person name="Floudas D."/>
            <person name="Copeland A."/>
            <person name="Barry K.W."/>
            <person name="Cichocki N."/>
            <person name="Veneault-Fourrey C."/>
            <person name="LaButti K."/>
            <person name="Lindquist E.A."/>
            <person name="Lipzen A."/>
            <person name="Lundell T."/>
            <person name="Morin E."/>
            <person name="Murat C."/>
            <person name="Riley R."/>
            <person name="Ohm R."/>
            <person name="Sun H."/>
            <person name="Tunlid A."/>
            <person name="Henrissat B."/>
            <person name="Grigoriev I.V."/>
            <person name="Hibbett D.S."/>
            <person name="Martin F."/>
        </authorList>
    </citation>
    <scope>NUCLEOTIDE SEQUENCE [LARGE SCALE GENOMIC DNA]</scope>
    <source>
        <strain evidence="5 6">SS14</strain>
    </source>
</reference>
<evidence type="ECO:0000313" key="5">
    <source>
        <dbReference type="EMBL" id="KIJ42136.1"/>
    </source>
</evidence>
<name>A0A0C9VV29_SPHS4</name>
<feature type="compositionally biased region" description="Polar residues" evidence="3">
    <location>
        <begin position="804"/>
        <end position="813"/>
    </location>
</feature>
<dbReference type="EMBL" id="KN837132">
    <property type="protein sequence ID" value="KIJ42136.1"/>
    <property type="molecule type" value="Genomic_DNA"/>
</dbReference>
<dbReference type="PROSITE" id="PS50837">
    <property type="entry name" value="NACHT"/>
    <property type="match status" value="1"/>
</dbReference>
<feature type="region of interest" description="Disordered" evidence="3">
    <location>
        <begin position="359"/>
        <end position="400"/>
    </location>
</feature>
<organism evidence="5 6">
    <name type="scientific">Sphaerobolus stellatus (strain SS14)</name>
    <dbReference type="NCBI Taxonomy" id="990650"/>
    <lineage>
        <taxon>Eukaryota</taxon>
        <taxon>Fungi</taxon>
        <taxon>Dikarya</taxon>
        <taxon>Basidiomycota</taxon>
        <taxon>Agaricomycotina</taxon>
        <taxon>Agaricomycetes</taxon>
        <taxon>Phallomycetidae</taxon>
        <taxon>Geastrales</taxon>
        <taxon>Sphaerobolaceae</taxon>
        <taxon>Sphaerobolus</taxon>
    </lineage>
</organism>
<dbReference type="HOGENOM" id="CLU_301311_0_0_1"/>
<feature type="compositionally biased region" description="Basic and acidic residues" evidence="3">
    <location>
        <begin position="792"/>
        <end position="803"/>
    </location>
</feature>
<dbReference type="InterPro" id="IPR007111">
    <property type="entry name" value="NACHT_NTPase"/>
</dbReference>
<dbReference type="SUPFAM" id="SSF52540">
    <property type="entry name" value="P-loop containing nucleoside triphosphate hydrolases"/>
    <property type="match status" value="1"/>
</dbReference>
<dbReference type="PANTHER" id="PTHR10039">
    <property type="entry name" value="AMELOGENIN"/>
    <property type="match status" value="1"/>
</dbReference>
<keyword evidence="1" id="KW-0677">Repeat</keyword>
<dbReference type="AlphaFoldDB" id="A0A0C9VV29"/>
<dbReference type="Proteomes" id="UP000054279">
    <property type="component" value="Unassembled WGS sequence"/>
</dbReference>
<accession>A0A0C9VV29</accession>
<feature type="compositionally biased region" description="Polar residues" evidence="3">
    <location>
        <begin position="372"/>
        <end position="394"/>
    </location>
</feature>
<evidence type="ECO:0000256" key="2">
    <source>
        <dbReference type="SAM" id="Coils"/>
    </source>
</evidence>
<dbReference type="Gene3D" id="3.40.50.300">
    <property type="entry name" value="P-loop containing nucleotide triphosphate hydrolases"/>
    <property type="match status" value="1"/>
</dbReference>
<proteinExistence type="predicted"/>
<dbReference type="InterPro" id="IPR027417">
    <property type="entry name" value="P-loop_NTPase"/>
</dbReference>
<evidence type="ECO:0000259" key="4">
    <source>
        <dbReference type="PROSITE" id="PS50837"/>
    </source>
</evidence>
<feature type="domain" description="NACHT" evidence="4">
    <location>
        <begin position="593"/>
        <end position="742"/>
    </location>
</feature>
<dbReference type="OrthoDB" id="5967843at2759"/>
<feature type="coiled-coil region" evidence="2">
    <location>
        <begin position="96"/>
        <end position="123"/>
    </location>
</feature>
<keyword evidence="2" id="KW-0175">Coiled coil</keyword>
<evidence type="ECO:0000256" key="1">
    <source>
        <dbReference type="ARBA" id="ARBA00022737"/>
    </source>
</evidence>
<dbReference type="InterPro" id="IPR056884">
    <property type="entry name" value="NPHP3-like_N"/>
</dbReference>
<evidence type="ECO:0000256" key="3">
    <source>
        <dbReference type="SAM" id="MobiDB-lite"/>
    </source>
</evidence>